<sequence length="49" mass="5661">MIMGDFNAVLLPNDRIGGNKVTEEEVREFKECMTRCEMEELPTIGSYYT</sequence>
<proteinExistence type="predicted"/>
<protein>
    <recommendedName>
        <fullName evidence="3">Endonuclease/exonuclease/phosphatase domain-containing protein</fullName>
    </recommendedName>
</protein>
<accession>A0A328E2V5</accession>
<dbReference type="EMBL" id="NQVE01000054">
    <property type="protein sequence ID" value="RAL50969.1"/>
    <property type="molecule type" value="Genomic_DNA"/>
</dbReference>
<evidence type="ECO:0000313" key="1">
    <source>
        <dbReference type="EMBL" id="RAL50969.1"/>
    </source>
</evidence>
<evidence type="ECO:0008006" key="3">
    <source>
        <dbReference type="Google" id="ProtNLM"/>
    </source>
</evidence>
<organism evidence="1 2">
    <name type="scientific">Cuscuta australis</name>
    <dbReference type="NCBI Taxonomy" id="267555"/>
    <lineage>
        <taxon>Eukaryota</taxon>
        <taxon>Viridiplantae</taxon>
        <taxon>Streptophyta</taxon>
        <taxon>Embryophyta</taxon>
        <taxon>Tracheophyta</taxon>
        <taxon>Spermatophyta</taxon>
        <taxon>Magnoliopsida</taxon>
        <taxon>eudicotyledons</taxon>
        <taxon>Gunneridae</taxon>
        <taxon>Pentapetalae</taxon>
        <taxon>asterids</taxon>
        <taxon>lamiids</taxon>
        <taxon>Solanales</taxon>
        <taxon>Convolvulaceae</taxon>
        <taxon>Cuscuteae</taxon>
        <taxon>Cuscuta</taxon>
        <taxon>Cuscuta subgen. Grammica</taxon>
        <taxon>Cuscuta sect. Cleistogrammica</taxon>
    </lineage>
</organism>
<reference evidence="1 2" key="1">
    <citation type="submission" date="2018-06" db="EMBL/GenBank/DDBJ databases">
        <title>The Genome of Cuscuta australis (Dodder) Provides Insight into the Evolution of Plant Parasitism.</title>
        <authorList>
            <person name="Liu H."/>
        </authorList>
    </citation>
    <scope>NUCLEOTIDE SEQUENCE [LARGE SCALE GENOMIC DNA]</scope>
    <source>
        <strain evidence="2">cv. Yunnan</strain>
        <tissue evidence="1">Vines</tissue>
    </source>
</reference>
<name>A0A328E2V5_9ASTE</name>
<gene>
    <name evidence="1" type="ORF">DM860_005325</name>
</gene>
<keyword evidence="2" id="KW-1185">Reference proteome</keyword>
<evidence type="ECO:0000313" key="2">
    <source>
        <dbReference type="Proteomes" id="UP000249390"/>
    </source>
</evidence>
<dbReference type="Proteomes" id="UP000249390">
    <property type="component" value="Unassembled WGS sequence"/>
</dbReference>
<dbReference type="AlphaFoldDB" id="A0A328E2V5"/>
<comment type="caution">
    <text evidence="1">The sequence shown here is derived from an EMBL/GenBank/DDBJ whole genome shotgun (WGS) entry which is preliminary data.</text>
</comment>